<evidence type="ECO:0000313" key="1">
    <source>
        <dbReference type="EMBL" id="KAK4021811.1"/>
    </source>
</evidence>
<evidence type="ECO:0000313" key="2">
    <source>
        <dbReference type="Proteomes" id="UP001234178"/>
    </source>
</evidence>
<reference evidence="1 2" key="1">
    <citation type="journal article" date="2023" name="Nucleic Acids Res.">
        <title>The hologenome of Daphnia magna reveals possible DNA methylation and microbiome-mediated evolution of the host genome.</title>
        <authorList>
            <person name="Chaturvedi A."/>
            <person name="Li X."/>
            <person name="Dhandapani V."/>
            <person name="Marshall H."/>
            <person name="Kissane S."/>
            <person name="Cuenca-Cambronero M."/>
            <person name="Asole G."/>
            <person name="Calvet F."/>
            <person name="Ruiz-Romero M."/>
            <person name="Marangio P."/>
            <person name="Guigo R."/>
            <person name="Rago D."/>
            <person name="Mirbahai L."/>
            <person name="Eastwood N."/>
            <person name="Colbourne J.K."/>
            <person name="Zhou J."/>
            <person name="Mallon E."/>
            <person name="Orsini L."/>
        </authorList>
    </citation>
    <scope>NUCLEOTIDE SEQUENCE [LARGE SCALE GENOMIC DNA]</scope>
    <source>
        <strain evidence="1">LRV0_1</strain>
    </source>
</reference>
<protein>
    <recommendedName>
        <fullName evidence="3">THAP-type domain-containing protein</fullName>
    </recommendedName>
</protein>
<comment type="caution">
    <text evidence="1">The sequence shown here is derived from an EMBL/GenBank/DDBJ whole genome shotgun (WGS) entry which is preliminary data.</text>
</comment>
<organism evidence="1 2">
    <name type="scientific">Daphnia magna</name>
    <dbReference type="NCBI Taxonomy" id="35525"/>
    <lineage>
        <taxon>Eukaryota</taxon>
        <taxon>Metazoa</taxon>
        <taxon>Ecdysozoa</taxon>
        <taxon>Arthropoda</taxon>
        <taxon>Crustacea</taxon>
        <taxon>Branchiopoda</taxon>
        <taxon>Diplostraca</taxon>
        <taxon>Cladocera</taxon>
        <taxon>Anomopoda</taxon>
        <taxon>Daphniidae</taxon>
        <taxon>Daphnia</taxon>
    </lineage>
</organism>
<dbReference type="Proteomes" id="UP001234178">
    <property type="component" value="Unassembled WGS sequence"/>
</dbReference>
<dbReference type="EMBL" id="JAOYFB010000036">
    <property type="protein sequence ID" value="KAK4021811.1"/>
    <property type="molecule type" value="Genomic_DNA"/>
</dbReference>
<name>A0ABR0A9J6_9CRUS</name>
<proteinExistence type="predicted"/>
<evidence type="ECO:0008006" key="3">
    <source>
        <dbReference type="Google" id="ProtNLM"/>
    </source>
</evidence>
<gene>
    <name evidence="1" type="ORF">OUZ56_003720</name>
</gene>
<keyword evidence="2" id="KW-1185">Reference proteome</keyword>
<sequence length="205" mass="23400">MVTRRVCCVDKCKNTNSGCVKLFALPKDSLRRQQWLGKPALPYYSSNHIDWVPTCFLDGMPEKLGEVRAADAFEELDVINNTQEEPIENTVSSEPENEISASNNNIDVLHDNTFINEVKKLQSEITVLQEKLKLSDGKLSDSFAKLKVSEMELSNEKLEVKVLSSQVDEFQHTISFLELEFESTQIELNYARFGIPLQYLALYLF</sequence>
<accession>A0ABR0A9J6</accession>